<protein>
    <recommendedName>
        <fullName evidence="4">SH3 domain-containing protein</fullName>
    </recommendedName>
</protein>
<proteinExistence type="predicted"/>
<dbReference type="AlphaFoldDB" id="A0A562LB26"/>
<evidence type="ECO:0008006" key="4">
    <source>
        <dbReference type="Google" id="ProtNLM"/>
    </source>
</evidence>
<dbReference type="Proteomes" id="UP000315167">
    <property type="component" value="Unassembled WGS sequence"/>
</dbReference>
<keyword evidence="1" id="KW-0732">Signal</keyword>
<gene>
    <name evidence="2" type="ORF">IP90_00807</name>
</gene>
<feature type="signal peptide" evidence="1">
    <location>
        <begin position="1"/>
        <end position="25"/>
    </location>
</feature>
<feature type="chain" id="PRO_5022030418" description="SH3 domain-containing protein" evidence="1">
    <location>
        <begin position="26"/>
        <end position="275"/>
    </location>
</feature>
<sequence>MTRHSSFTLLLLALSLAACSNKLPAEDGTQTFDYLQLPPGKSIDSGQLCEHLKVTATLNDNVITLESGAGSYHIKNELDDGASELIAGDFWGNGQCFIAVMNARSDVNESYDVYEITASSPPYKVPSIPTIINPDFANGVVISSYRDAARWHKEKLCYPPGKSPYICEKSDAVNDTLERVIRCDSIGACDRASLMVVVSGLPATATVSQSKAVIFMPSADGQMRPQRSYLIRGDRLNLLDHRDLDDAAYYQFEFKGRKTTVGWIDASAVTLDHRD</sequence>
<organism evidence="2 3">
    <name type="scientific">Luteimonas cucumeris</name>
    <dbReference type="NCBI Taxonomy" id="985012"/>
    <lineage>
        <taxon>Bacteria</taxon>
        <taxon>Pseudomonadati</taxon>
        <taxon>Pseudomonadota</taxon>
        <taxon>Gammaproteobacteria</taxon>
        <taxon>Lysobacterales</taxon>
        <taxon>Lysobacteraceae</taxon>
        <taxon>Luteimonas</taxon>
    </lineage>
</organism>
<comment type="caution">
    <text evidence="2">The sequence shown here is derived from an EMBL/GenBank/DDBJ whole genome shotgun (WGS) entry which is preliminary data.</text>
</comment>
<dbReference type="OrthoDB" id="6059281at2"/>
<dbReference type="PROSITE" id="PS51257">
    <property type="entry name" value="PROKAR_LIPOPROTEIN"/>
    <property type="match status" value="1"/>
</dbReference>
<keyword evidence="3" id="KW-1185">Reference proteome</keyword>
<evidence type="ECO:0000256" key="1">
    <source>
        <dbReference type="SAM" id="SignalP"/>
    </source>
</evidence>
<reference evidence="2 3" key="1">
    <citation type="journal article" date="2015" name="Stand. Genomic Sci.">
        <title>Genomic Encyclopedia of Bacterial and Archaeal Type Strains, Phase III: the genomes of soil and plant-associated and newly described type strains.</title>
        <authorList>
            <person name="Whitman W.B."/>
            <person name="Woyke T."/>
            <person name="Klenk H.P."/>
            <person name="Zhou Y."/>
            <person name="Lilburn T.G."/>
            <person name="Beck B.J."/>
            <person name="De Vos P."/>
            <person name="Vandamme P."/>
            <person name="Eisen J.A."/>
            <person name="Garrity G."/>
            <person name="Hugenholtz P."/>
            <person name="Kyrpides N.C."/>
        </authorList>
    </citation>
    <scope>NUCLEOTIDE SEQUENCE [LARGE SCALE GENOMIC DNA]</scope>
    <source>
        <strain evidence="2 3">CGMCC 1.10821</strain>
    </source>
</reference>
<accession>A0A562LB26</accession>
<name>A0A562LB26_9GAMM</name>
<dbReference type="EMBL" id="VLKN01000002">
    <property type="protein sequence ID" value="TWI04674.1"/>
    <property type="molecule type" value="Genomic_DNA"/>
</dbReference>
<evidence type="ECO:0000313" key="3">
    <source>
        <dbReference type="Proteomes" id="UP000315167"/>
    </source>
</evidence>
<dbReference type="RefSeq" id="WP_144898350.1">
    <property type="nucleotide sequence ID" value="NZ_VLKN01000002.1"/>
</dbReference>
<evidence type="ECO:0000313" key="2">
    <source>
        <dbReference type="EMBL" id="TWI04674.1"/>
    </source>
</evidence>